<dbReference type="AlphaFoldDB" id="A0A9W4D7X4"/>
<name>A0A9W4D7X4_BLUGR</name>
<comment type="caution">
    <text evidence="9">The sequence shown here is derived from an EMBL/GenBank/DDBJ whole genome shotgun (WGS) entry which is preliminary data.</text>
</comment>
<feature type="compositionally biased region" description="Basic and acidic residues" evidence="7">
    <location>
        <begin position="82"/>
        <end position="98"/>
    </location>
</feature>
<keyword evidence="4" id="KW-0143">Chaperone</keyword>
<feature type="compositionally biased region" description="Acidic residues" evidence="7">
    <location>
        <begin position="100"/>
        <end position="125"/>
    </location>
</feature>
<accession>A0A9W4D7X4</accession>
<evidence type="ECO:0000256" key="3">
    <source>
        <dbReference type="ARBA" id="ARBA00008057"/>
    </source>
</evidence>
<evidence type="ECO:0000313" key="10">
    <source>
        <dbReference type="Proteomes" id="UP000683417"/>
    </source>
</evidence>
<dbReference type="Pfam" id="PF09649">
    <property type="entry name" value="CHZ"/>
    <property type="match status" value="1"/>
</dbReference>
<organism evidence="9 10">
    <name type="scientific">Blumeria graminis f. sp. triticale</name>
    <dbReference type="NCBI Taxonomy" id="1689686"/>
    <lineage>
        <taxon>Eukaryota</taxon>
        <taxon>Fungi</taxon>
        <taxon>Dikarya</taxon>
        <taxon>Ascomycota</taxon>
        <taxon>Pezizomycotina</taxon>
        <taxon>Leotiomycetes</taxon>
        <taxon>Erysiphales</taxon>
        <taxon>Erysiphaceae</taxon>
        <taxon>Blumeria</taxon>
    </lineage>
</organism>
<comment type="function">
    <text evidence="1">Forms a chaperone-bound H2A.Z-H2B complex that acts as a source for SWR1 complex-dependent H2A to H2A.Z histone replacement in chromatin.</text>
</comment>
<reference evidence="9" key="1">
    <citation type="submission" date="2020-10" db="EMBL/GenBank/DDBJ databases">
        <authorList>
            <person name="Muller C M."/>
        </authorList>
    </citation>
    <scope>NUCLEOTIDE SEQUENCE</scope>
    <source>
        <strain evidence="9">THUN-12</strain>
    </source>
</reference>
<evidence type="ECO:0000259" key="8">
    <source>
        <dbReference type="Pfam" id="PF09649"/>
    </source>
</evidence>
<evidence type="ECO:0000256" key="4">
    <source>
        <dbReference type="ARBA" id="ARBA00023186"/>
    </source>
</evidence>
<evidence type="ECO:0000256" key="7">
    <source>
        <dbReference type="SAM" id="MobiDB-lite"/>
    </source>
</evidence>
<comment type="subcellular location">
    <subcellularLocation>
        <location evidence="2">Nucleus</location>
    </subcellularLocation>
</comment>
<sequence length="125" mass="13706">MSGSSESNEVAVPPTETIVTENISVATEEKGKGKSIEPVVEADAMEDVESSSEDEAPETNFSVEEPDEETFEEINPENILPDTKRTRGRIIDFAKASEDMGPEGEEEDDEDEDFTAVDDDEEMAD</sequence>
<feature type="compositionally biased region" description="Acidic residues" evidence="7">
    <location>
        <begin position="43"/>
        <end position="57"/>
    </location>
</feature>
<feature type="region of interest" description="Disordered" evidence="7">
    <location>
        <begin position="1"/>
        <end position="125"/>
    </location>
</feature>
<evidence type="ECO:0000256" key="2">
    <source>
        <dbReference type="ARBA" id="ARBA00004123"/>
    </source>
</evidence>
<comment type="similarity">
    <text evidence="3">Belongs to the CHZ1 family.</text>
</comment>
<dbReference type="GO" id="GO:0005634">
    <property type="term" value="C:nucleus"/>
    <property type="evidence" value="ECO:0007669"/>
    <property type="project" value="UniProtKB-SubCell"/>
</dbReference>
<feature type="compositionally biased region" description="Acidic residues" evidence="7">
    <location>
        <begin position="64"/>
        <end position="75"/>
    </location>
</feature>
<dbReference type="Proteomes" id="UP000683417">
    <property type="component" value="Unassembled WGS sequence"/>
</dbReference>
<evidence type="ECO:0000256" key="1">
    <source>
        <dbReference type="ARBA" id="ARBA00002212"/>
    </source>
</evidence>
<evidence type="ECO:0000256" key="6">
    <source>
        <dbReference type="ARBA" id="ARBA00025877"/>
    </source>
</evidence>
<keyword evidence="5" id="KW-0539">Nucleus</keyword>
<comment type="subunit">
    <text evidence="6">Forms a heterotrimer with H2A.Z-H2B, stabilizing the association of the histone dimer. Also, with a lower affinity, forms a heterotrimer with H2A-H2B.</text>
</comment>
<gene>
    <name evidence="9" type="ORF">BGTH12_LOCUS7027</name>
</gene>
<dbReference type="InterPro" id="IPR019098">
    <property type="entry name" value="Histone_chaperone_domain_CHZ"/>
</dbReference>
<dbReference type="EMBL" id="CAJHIT010000009">
    <property type="protein sequence ID" value="CAD6505669.1"/>
    <property type="molecule type" value="Genomic_DNA"/>
</dbReference>
<evidence type="ECO:0000256" key="5">
    <source>
        <dbReference type="ARBA" id="ARBA00023242"/>
    </source>
</evidence>
<feature type="domain" description="Histone chaperone" evidence="8">
    <location>
        <begin position="67"/>
        <end position="98"/>
    </location>
</feature>
<proteinExistence type="inferred from homology"/>
<protein>
    <submittedName>
        <fullName evidence="9">BgTH12-01159</fullName>
    </submittedName>
</protein>
<evidence type="ECO:0000313" key="9">
    <source>
        <dbReference type="EMBL" id="CAD6505669.1"/>
    </source>
</evidence>